<dbReference type="SUPFAM" id="SSF54001">
    <property type="entry name" value="Cysteine proteinases"/>
    <property type="match status" value="1"/>
</dbReference>
<dbReference type="GO" id="GO:0006491">
    <property type="term" value="P:N-glycan processing"/>
    <property type="evidence" value="ECO:0007669"/>
    <property type="project" value="TreeGrafter"/>
</dbReference>
<dbReference type="PANTHER" id="PTHR12630">
    <property type="entry name" value="N-LINKED OLIGOSACCHARIDE PROCESSING"/>
    <property type="match status" value="1"/>
</dbReference>
<organism evidence="5 6">
    <name type="scientific">Zophobas morio</name>
    <dbReference type="NCBI Taxonomy" id="2755281"/>
    <lineage>
        <taxon>Eukaryota</taxon>
        <taxon>Metazoa</taxon>
        <taxon>Ecdysozoa</taxon>
        <taxon>Arthropoda</taxon>
        <taxon>Hexapoda</taxon>
        <taxon>Insecta</taxon>
        <taxon>Pterygota</taxon>
        <taxon>Neoptera</taxon>
        <taxon>Endopterygota</taxon>
        <taxon>Coleoptera</taxon>
        <taxon>Polyphaga</taxon>
        <taxon>Cucujiformia</taxon>
        <taxon>Tenebrionidae</taxon>
        <taxon>Zophobas</taxon>
    </lineage>
</organism>
<keyword evidence="2" id="KW-0788">Thiol protease</keyword>
<dbReference type="InterPro" id="IPR028889">
    <property type="entry name" value="USP"/>
</dbReference>
<dbReference type="Gene3D" id="3.90.70.10">
    <property type="entry name" value="Cysteine proteinases"/>
    <property type="match status" value="1"/>
</dbReference>
<comment type="catalytic activity">
    <reaction evidence="2">
        <text>Thiol-dependent hydrolysis of ester, thioester, amide, peptide and isopeptide bonds formed by the C-terminal Gly of ubiquitin (a 76-residue protein attached to proteins as an intracellular targeting signal).</text>
        <dbReference type="EC" id="3.4.19.12"/>
    </reaction>
</comment>
<dbReference type="PROSITE" id="PS00973">
    <property type="entry name" value="USP_2"/>
    <property type="match status" value="1"/>
</dbReference>
<dbReference type="GO" id="GO:0006508">
    <property type="term" value="P:proteolysis"/>
    <property type="evidence" value="ECO:0007669"/>
    <property type="project" value="UniProtKB-KW"/>
</dbReference>
<evidence type="ECO:0000259" key="4">
    <source>
        <dbReference type="PROSITE" id="PS50235"/>
    </source>
</evidence>
<comment type="caution">
    <text evidence="5">The sequence shown here is derived from an EMBL/GenBank/DDBJ whole genome shotgun (WGS) entry which is preliminary data.</text>
</comment>
<dbReference type="InterPro" id="IPR001394">
    <property type="entry name" value="Peptidase_C19_UCH"/>
</dbReference>
<feature type="coiled-coil region" evidence="3">
    <location>
        <begin position="858"/>
        <end position="889"/>
    </location>
</feature>
<name>A0AA38HIT6_9CUCU</name>
<dbReference type="CDD" id="cd00112">
    <property type="entry name" value="LDLa"/>
    <property type="match status" value="1"/>
</dbReference>
<dbReference type="Pfam" id="PF12999">
    <property type="entry name" value="PRKCSH-like"/>
    <property type="match status" value="1"/>
</dbReference>
<dbReference type="AlphaFoldDB" id="A0AA38HIT6"/>
<keyword evidence="2" id="KW-0645">Protease</keyword>
<gene>
    <name evidence="5" type="ORF">Zmor_027052</name>
</gene>
<dbReference type="GO" id="GO:0004843">
    <property type="term" value="F:cysteine-type deubiquitinase activity"/>
    <property type="evidence" value="ECO:0007669"/>
    <property type="project" value="UniProtKB-UniRule"/>
</dbReference>
<keyword evidence="6" id="KW-1185">Reference proteome</keyword>
<evidence type="ECO:0000256" key="2">
    <source>
        <dbReference type="RuleBase" id="RU366025"/>
    </source>
</evidence>
<evidence type="ECO:0000313" key="5">
    <source>
        <dbReference type="EMBL" id="KAJ3630116.1"/>
    </source>
</evidence>
<accession>A0AA38HIT6</accession>
<dbReference type="EC" id="3.4.19.12" evidence="2"/>
<protein>
    <recommendedName>
        <fullName evidence="2">Ubiquitin carboxyl-terminal hydrolase</fullName>
        <ecNumber evidence="2">3.4.19.12</ecNumber>
    </recommendedName>
</protein>
<dbReference type="InterPro" id="IPR038765">
    <property type="entry name" value="Papain-like_cys_pep_sf"/>
</dbReference>
<dbReference type="InterPro" id="IPR002172">
    <property type="entry name" value="LDrepeatLR_classA_rpt"/>
</dbReference>
<proteinExistence type="inferred from homology"/>
<dbReference type="InterPro" id="IPR039794">
    <property type="entry name" value="Gtb1-like"/>
</dbReference>
<sequence length="952" mass="107104">MYAYIAVLLAAPRLDITLLILLKVQHMLCKCPSTPHSLFYNNTFNFYLLPYTFCSSLTLSCYSCDSVVSILRKNELIRAQKSLKVFLKGWKSSPNITITSKNSSSFLSVGDNNVVISNENLLNLANNKKPTDFSLVGLKNLGNTCYFNSLLQNLANLRPLVFYLTSTHEKDLLIQSSPLSSIGDRPVGEFTSTLSSFFKLFCDTANCKSGLLESRDRIIDPSKLFGLVEKADSSVVLPLCSSIAADKAESGGISQFFVRDLDGSLLTIRVKDNYTTSELQKAVTEQRKKLLFERNKNFNMSSSVNLSFLQLLISNQPTLKTSSPLDLYCLLRHYFKVEKLRGCNQYACSNCTRVHHSSSSKSAEWEDSSESVKAAEGQPTILVDAVRQSAILTLPHVLTIAIKRFAFCDADFRVKKLYGFVPFHLYLDLSEFCSSTCKVPAKENSFGEYRHATPSSCLYKLQGVIEHTGTLNSGHYVSYSKISSLGFNRNSRYNNENFICSTTFNANNMKDSIYSEDKDKKHILSSIKLDARGILLRVLIRRQVTHVIEFFLTVLLQKGRTLPRKVTSCFQHRVLESLKIAKPHGSTFMNIFYSILILLLYFELPSLCHVRGIKVEDVSKYVGNNKFVCDGNSSHDLGVINDNYCDCVDGTDEPGTNACPHGVFYCNNEGHNPKIIPSSFVDDLVCDCCDGSDEFEDLCQNSCLEQEALRENAYKLQELLRGAQSLKEKAIVLAEELLRKDALDLQTFRGQLTQKERELAVAASNHQSALEAAKYAVSKERELLSRSIIYILFNNCFLILLFCSSLIKVTVILEDVEDAEDLASLDNFISDGDYWGKKKFVPQELDEHLNYSNETKFLLNVEKEKRACKNDLEVEINELKAKVADLQQLSSIDFGENNIFRVLARECFTGSDGEFSYELCMFKEVVQHPGVVSAGKNFSWEDRPSEGTFHLS</sequence>
<evidence type="ECO:0000256" key="3">
    <source>
        <dbReference type="SAM" id="Coils"/>
    </source>
</evidence>
<keyword evidence="3" id="KW-0175">Coiled coil</keyword>
<dbReference type="PROSITE" id="PS50235">
    <property type="entry name" value="USP_3"/>
    <property type="match status" value="1"/>
</dbReference>
<dbReference type="Pfam" id="PF00443">
    <property type="entry name" value="UCH"/>
    <property type="match status" value="1"/>
</dbReference>
<feature type="domain" description="USP" evidence="4">
    <location>
        <begin position="136"/>
        <end position="529"/>
    </location>
</feature>
<keyword evidence="1" id="KW-1015">Disulfide bond</keyword>
<dbReference type="GO" id="GO:0017177">
    <property type="term" value="C:glucosidase II complex"/>
    <property type="evidence" value="ECO:0007669"/>
    <property type="project" value="TreeGrafter"/>
</dbReference>
<dbReference type="PANTHER" id="PTHR12630:SF1">
    <property type="entry name" value="GLUCOSIDASE 2 SUBUNIT BETA"/>
    <property type="match status" value="1"/>
</dbReference>
<dbReference type="CDD" id="cd02257">
    <property type="entry name" value="Peptidase_C19"/>
    <property type="match status" value="1"/>
</dbReference>
<keyword evidence="2" id="KW-0378">Hydrolase</keyword>
<keyword evidence="2" id="KW-0833">Ubl conjugation pathway</keyword>
<evidence type="ECO:0000256" key="1">
    <source>
        <dbReference type="ARBA" id="ARBA00023157"/>
    </source>
</evidence>
<dbReference type="Proteomes" id="UP001168821">
    <property type="component" value="Unassembled WGS sequence"/>
</dbReference>
<evidence type="ECO:0000313" key="6">
    <source>
        <dbReference type="Proteomes" id="UP001168821"/>
    </source>
</evidence>
<comment type="similarity">
    <text evidence="2">Belongs to the peptidase C19 family.</text>
</comment>
<dbReference type="InterPro" id="IPR028146">
    <property type="entry name" value="PRKCSH_N"/>
</dbReference>
<reference evidence="5" key="1">
    <citation type="journal article" date="2023" name="G3 (Bethesda)">
        <title>Whole genome assemblies of Zophobas morio and Tenebrio molitor.</title>
        <authorList>
            <person name="Kaur S."/>
            <person name="Stinson S.A."/>
            <person name="diCenzo G.C."/>
        </authorList>
    </citation>
    <scope>NUCLEOTIDE SEQUENCE</scope>
    <source>
        <strain evidence="5">QUZm001</strain>
    </source>
</reference>
<dbReference type="PROSITE" id="PS00972">
    <property type="entry name" value="USP_1"/>
    <property type="match status" value="1"/>
</dbReference>
<dbReference type="InterPro" id="IPR018200">
    <property type="entry name" value="USP_CS"/>
</dbReference>
<dbReference type="EMBL" id="JALNTZ010000816">
    <property type="protein sequence ID" value="KAJ3630116.1"/>
    <property type="molecule type" value="Genomic_DNA"/>
</dbReference>
<dbReference type="GO" id="GO:0016579">
    <property type="term" value="P:protein deubiquitination"/>
    <property type="evidence" value="ECO:0007669"/>
    <property type="project" value="InterPro"/>
</dbReference>